<dbReference type="Gene3D" id="1.10.150.130">
    <property type="match status" value="1"/>
</dbReference>
<dbReference type="OrthoDB" id="9784724at2"/>
<keyword evidence="3 5" id="KW-0238">DNA-binding</keyword>
<comment type="similarity">
    <text evidence="1">Belongs to the 'phage' integrase family.</text>
</comment>
<dbReference type="Gene3D" id="1.10.443.10">
    <property type="entry name" value="Intergrase catalytic core"/>
    <property type="match status" value="1"/>
</dbReference>
<evidence type="ECO:0000256" key="4">
    <source>
        <dbReference type="ARBA" id="ARBA00023172"/>
    </source>
</evidence>
<organism evidence="8 9">
    <name type="scientific">Methylobacterium radiodurans</name>
    <dbReference type="NCBI Taxonomy" id="2202828"/>
    <lineage>
        <taxon>Bacteria</taxon>
        <taxon>Pseudomonadati</taxon>
        <taxon>Pseudomonadota</taxon>
        <taxon>Alphaproteobacteria</taxon>
        <taxon>Hyphomicrobiales</taxon>
        <taxon>Methylobacteriaceae</taxon>
        <taxon>Methylobacterium</taxon>
    </lineage>
</organism>
<feature type="domain" description="Core-binding (CB)" evidence="7">
    <location>
        <begin position="231"/>
        <end position="321"/>
    </location>
</feature>
<accession>A0A2U8VYQ4</accession>
<evidence type="ECO:0000313" key="8">
    <source>
        <dbReference type="EMBL" id="AWN38927.1"/>
    </source>
</evidence>
<dbReference type="KEGG" id="meti:DK427_09575"/>
<evidence type="ECO:0000256" key="2">
    <source>
        <dbReference type="ARBA" id="ARBA00022908"/>
    </source>
</evidence>
<dbReference type="EMBL" id="CP029551">
    <property type="protein sequence ID" value="AWN38927.1"/>
    <property type="molecule type" value="Genomic_DNA"/>
</dbReference>
<evidence type="ECO:0000259" key="7">
    <source>
        <dbReference type="PROSITE" id="PS51900"/>
    </source>
</evidence>
<dbReference type="AlphaFoldDB" id="A0A2U8VYQ4"/>
<dbReference type="PANTHER" id="PTHR30349:SF41">
    <property type="entry name" value="INTEGRASE_RECOMBINASE PROTEIN MJ0367-RELATED"/>
    <property type="match status" value="1"/>
</dbReference>
<dbReference type="InterPro" id="IPR011010">
    <property type="entry name" value="DNA_brk_join_enz"/>
</dbReference>
<evidence type="ECO:0000313" key="9">
    <source>
        <dbReference type="Proteomes" id="UP000246058"/>
    </source>
</evidence>
<dbReference type="GO" id="GO:0006310">
    <property type="term" value="P:DNA recombination"/>
    <property type="evidence" value="ECO:0007669"/>
    <property type="project" value="UniProtKB-KW"/>
</dbReference>
<dbReference type="PANTHER" id="PTHR30349">
    <property type="entry name" value="PHAGE INTEGRASE-RELATED"/>
    <property type="match status" value="1"/>
</dbReference>
<reference evidence="8 9" key="1">
    <citation type="submission" date="2018-05" db="EMBL/GenBank/DDBJ databases">
        <title>Complete Genome Sequence of Methylobacterium sp. 17Sr1-43.</title>
        <authorList>
            <person name="Srinivasan S."/>
        </authorList>
    </citation>
    <scope>NUCLEOTIDE SEQUENCE [LARGE SCALE GENOMIC DNA]</scope>
    <source>
        <strain evidence="8 9">17Sr1-43</strain>
    </source>
</reference>
<dbReference type="InterPro" id="IPR044068">
    <property type="entry name" value="CB"/>
</dbReference>
<dbReference type="GO" id="GO:0015074">
    <property type="term" value="P:DNA integration"/>
    <property type="evidence" value="ECO:0007669"/>
    <property type="project" value="UniProtKB-KW"/>
</dbReference>
<dbReference type="InterPro" id="IPR010998">
    <property type="entry name" value="Integrase_recombinase_N"/>
</dbReference>
<dbReference type="SUPFAM" id="SSF56349">
    <property type="entry name" value="DNA breaking-rejoining enzymes"/>
    <property type="match status" value="1"/>
</dbReference>
<protein>
    <recommendedName>
        <fullName evidence="7">Core-binding (CB) domain-containing protein</fullName>
    </recommendedName>
</protein>
<keyword evidence="9" id="KW-1185">Reference proteome</keyword>
<gene>
    <name evidence="8" type="ORF">DK427_09575</name>
</gene>
<feature type="region of interest" description="Disordered" evidence="6">
    <location>
        <begin position="204"/>
        <end position="225"/>
    </location>
</feature>
<name>A0A2U8VYQ4_9HYPH</name>
<dbReference type="InterPro" id="IPR013762">
    <property type="entry name" value="Integrase-like_cat_sf"/>
</dbReference>
<dbReference type="RefSeq" id="WP_109954082.1">
    <property type="nucleotide sequence ID" value="NZ_CP029551.1"/>
</dbReference>
<evidence type="ECO:0000256" key="5">
    <source>
        <dbReference type="PROSITE-ProRule" id="PRU01248"/>
    </source>
</evidence>
<dbReference type="GO" id="GO:0003677">
    <property type="term" value="F:DNA binding"/>
    <property type="evidence" value="ECO:0007669"/>
    <property type="project" value="UniProtKB-UniRule"/>
</dbReference>
<dbReference type="PROSITE" id="PS51900">
    <property type="entry name" value="CB"/>
    <property type="match status" value="1"/>
</dbReference>
<proteinExistence type="inferred from homology"/>
<evidence type="ECO:0000256" key="3">
    <source>
        <dbReference type="ARBA" id="ARBA00023125"/>
    </source>
</evidence>
<dbReference type="Proteomes" id="UP000246058">
    <property type="component" value="Chromosome"/>
</dbReference>
<dbReference type="InterPro" id="IPR046668">
    <property type="entry name" value="DUF6538"/>
</dbReference>
<dbReference type="InterPro" id="IPR050090">
    <property type="entry name" value="Tyrosine_recombinase_XerCD"/>
</dbReference>
<keyword evidence="4" id="KW-0233">DNA recombination</keyword>
<evidence type="ECO:0000256" key="6">
    <source>
        <dbReference type="SAM" id="MobiDB-lite"/>
    </source>
</evidence>
<sequence>MALRMAQPWPHPKTGVFWFRRAVPKDLRALIGKVEELVSLKTKDPAEARVRYAKLSAEVEARWANLRAGARKLTERDAHALAASAHDEWLELHRDDPSFQSGWRTELYATLWTAEPLPEIEAQPGVPGAVPITNIFYRSMRLRCFQEADSILSRNGFVVDEWSRLKLARAIGAALQRASLTLGRAAQGEIVHNDALGRDSPEAAKALSGALSPTPPASSRPARQPAVAKPLSLTGLFEAWWREAKGVGRKPSTHESYEKTVRYLIAFLKHDDATRVTAEDIVAFKDHRLATPSKRTGKVPSAKTVKDSDLAALKTLFGWAVINRKLPTNPAAGLTIKVGKKQRLRPKGFVEAEAHAILSAALHYVPGPREDARTAAAKRWLPWLCAFSGARVGEMGQLRRQDLRREGDLWVLHITPEAGTVKTDEAREVVLHQQLIKLGFPAFVQASAEGPLFLTPGKGGDVLGPLAGLLNRMREFVRPVVPDPNVQPNHGWRHLFTTICEEAEINYRVYNAIMGHAGRTAADSYGDVTLKAKAAAIRKLPSFDLDKLRAIVAVQSEVGDRAFAVGSADPRA</sequence>
<keyword evidence="2" id="KW-0229">DNA integration</keyword>
<evidence type="ECO:0000256" key="1">
    <source>
        <dbReference type="ARBA" id="ARBA00008857"/>
    </source>
</evidence>
<dbReference type="Pfam" id="PF20172">
    <property type="entry name" value="DUF6538"/>
    <property type="match status" value="1"/>
</dbReference>